<evidence type="ECO:0008006" key="4">
    <source>
        <dbReference type="Google" id="ProtNLM"/>
    </source>
</evidence>
<evidence type="ECO:0000313" key="2">
    <source>
        <dbReference type="EMBL" id="OKL39531.1"/>
    </source>
</evidence>
<dbReference type="Proteomes" id="UP000186551">
    <property type="component" value="Unassembled WGS sequence"/>
</dbReference>
<dbReference type="EMBL" id="LVWA01000008">
    <property type="protein sequence ID" value="OKL39531.1"/>
    <property type="molecule type" value="Genomic_DNA"/>
</dbReference>
<sequence>MEQVRFEIKVVDHGSGPLKKFATNAEKHVGKASKVFASLQKTVNASNRGIGTLSKSMDKLGNKGDLKLNKELKQANGQMDRLVSKASKYARVLSTASTPKAGFTPPTPRGGMMRGNSSGGGMGLKGAAGLLGGIFALDQMRLFGGGVVETTATFQKFEAVLTNTFQSATRAKSAMAMIQDFASKTPFAVDELSGSFVKLANRGFAPTEDQMRKLGDLASSVGKDFDMLTEAMLDAEVFENERLKEFGIKGKDNKDGTMTYTFKGQDTTIKKDAKAIREYILSLGDMVGVQGSMAAISKTLGGRLSNLGDNFTKLQKVIGQNSTGAFTFFIDSGNKAIDFFIEFFTKISPLKQALSGIGSALSPVGAAISNAANQFSLFKGKGTAAEKTIALLTLGVKTITPPLRLVSNIIASTIGFISKYRTELGYTVATLGAVFAAHKALTFIQTITSMVKAGTVATKAASLATKGWAWAQNLLNKAFLTSPLGITIGVIFAVGGAILWAWNKFEGFRGGILGVWEVLKAFGAGVVDVFKNIPQTIENIFKGIASFFGKQIQPLFELINAVKQGNWLKAAKAGGKFLFNMSPAGVVINGTKAAGQAIKEKTAPHFKRGQEKAKNGGGTIDWSGLMGNFTLPDFSKMAGSTASSSDYYGSEESGGAGIGGSGSEAEKEARVKDYRREGSKTGGLEINVENLFSIKTETLLRSLGNDGLAIRDILTKELLAVVKDVSVSYGS</sequence>
<evidence type="ECO:0000256" key="1">
    <source>
        <dbReference type="SAM" id="Phobius"/>
    </source>
</evidence>
<proteinExistence type="predicted"/>
<comment type="caution">
    <text evidence="2">The sequence shown here is derived from an EMBL/GenBank/DDBJ whole genome shotgun (WGS) entry which is preliminary data.</text>
</comment>
<keyword evidence="1" id="KW-0812">Transmembrane</keyword>
<accession>A0A1Q5PBG6</accession>
<gene>
    <name evidence="2" type="ORF">A3841_00850</name>
</gene>
<keyword evidence="1" id="KW-1133">Transmembrane helix</keyword>
<reference evidence="2 3" key="1">
    <citation type="submission" date="2016-03" db="EMBL/GenBank/DDBJ databases">
        <title>Genome sequence of Pontibacter sp. nov., of the family cytophagaceae, isolated from marine sediment of the Yellow Sea, China.</title>
        <authorList>
            <person name="Zhang G."/>
            <person name="Zhang R."/>
        </authorList>
    </citation>
    <scope>NUCLEOTIDE SEQUENCE [LARGE SCALE GENOMIC DNA]</scope>
    <source>
        <strain evidence="2 3">S10-8</strain>
    </source>
</reference>
<keyword evidence="1" id="KW-0472">Membrane</keyword>
<dbReference type="AlphaFoldDB" id="A0A1Q5PBG6"/>
<keyword evidence="3" id="KW-1185">Reference proteome</keyword>
<organism evidence="2 3">
    <name type="scientific">Pontibacter flavimaris</name>
    <dbReference type="NCBI Taxonomy" id="1797110"/>
    <lineage>
        <taxon>Bacteria</taxon>
        <taxon>Pseudomonadati</taxon>
        <taxon>Bacteroidota</taxon>
        <taxon>Cytophagia</taxon>
        <taxon>Cytophagales</taxon>
        <taxon>Hymenobacteraceae</taxon>
        <taxon>Pontibacter</taxon>
    </lineage>
</organism>
<evidence type="ECO:0000313" key="3">
    <source>
        <dbReference type="Proteomes" id="UP000186551"/>
    </source>
</evidence>
<feature type="transmembrane region" description="Helical" evidence="1">
    <location>
        <begin position="484"/>
        <end position="502"/>
    </location>
</feature>
<name>A0A1Q5PBG6_9BACT</name>
<protein>
    <recommendedName>
        <fullName evidence="4">Phage tail tape measure protein</fullName>
    </recommendedName>
</protein>